<protein>
    <submittedName>
        <fullName evidence="1">Uncharacterized protein</fullName>
    </submittedName>
</protein>
<gene>
    <name evidence="1" type="ORF">AMECASPLE_021200</name>
</gene>
<evidence type="ECO:0000313" key="2">
    <source>
        <dbReference type="Proteomes" id="UP001469553"/>
    </source>
</evidence>
<sequence>MTNLLRLPPLCNCHSLTMLLSPSHPHKVLMQFTDRISKGYLQKSTFCHTALAMLSHSPSLGSIYFDGNTKNWQPELLHSSKKSCHIMSGLFIRPQTDFFFLITWSFANESLK</sequence>
<name>A0ABV0ZP00_9TELE</name>
<dbReference type="EMBL" id="JAHRIP010067647">
    <property type="protein sequence ID" value="MEQ2307731.1"/>
    <property type="molecule type" value="Genomic_DNA"/>
</dbReference>
<keyword evidence="2" id="KW-1185">Reference proteome</keyword>
<evidence type="ECO:0000313" key="1">
    <source>
        <dbReference type="EMBL" id="MEQ2307731.1"/>
    </source>
</evidence>
<proteinExistence type="predicted"/>
<reference evidence="1 2" key="1">
    <citation type="submission" date="2021-06" db="EMBL/GenBank/DDBJ databases">
        <authorList>
            <person name="Palmer J.M."/>
        </authorList>
    </citation>
    <scope>NUCLEOTIDE SEQUENCE [LARGE SCALE GENOMIC DNA]</scope>
    <source>
        <strain evidence="1 2">AS_MEX2019</strain>
        <tissue evidence="1">Muscle</tissue>
    </source>
</reference>
<accession>A0ABV0ZP00</accession>
<dbReference type="Proteomes" id="UP001469553">
    <property type="component" value="Unassembled WGS sequence"/>
</dbReference>
<organism evidence="1 2">
    <name type="scientific">Ameca splendens</name>
    <dbReference type="NCBI Taxonomy" id="208324"/>
    <lineage>
        <taxon>Eukaryota</taxon>
        <taxon>Metazoa</taxon>
        <taxon>Chordata</taxon>
        <taxon>Craniata</taxon>
        <taxon>Vertebrata</taxon>
        <taxon>Euteleostomi</taxon>
        <taxon>Actinopterygii</taxon>
        <taxon>Neopterygii</taxon>
        <taxon>Teleostei</taxon>
        <taxon>Neoteleostei</taxon>
        <taxon>Acanthomorphata</taxon>
        <taxon>Ovalentaria</taxon>
        <taxon>Atherinomorphae</taxon>
        <taxon>Cyprinodontiformes</taxon>
        <taxon>Goodeidae</taxon>
        <taxon>Ameca</taxon>
    </lineage>
</organism>
<comment type="caution">
    <text evidence="1">The sequence shown here is derived from an EMBL/GenBank/DDBJ whole genome shotgun (WGS) entry which is preliminary data.</text>
</comment>